<evidence type="ECO:0000313" key="3">
    <source>
        <dbReference type="Proteomes" id="UP001283361"/>
    </source>
</evidence>
<keyword evidence="3" id="KW-1185">Reference proteome</keyword>
<organism evidence="2 3">
    <name type="scientific">Elysia crispata</name>
    <name type="common">lettuce slug</name>
    <dbReference type="NCBI Taxonomy" id="231223"/>
    <lineage>
        <taxon>Eukaryota</taxon>
        <taxon>Metazoa</taxon>
        <taxon>Spiralia</taxon>
        <taxon>Lophotrochozoa</taxon>
        <taxon>Mollusca</taxon>
        <taxon>Gastropoda</taxon>
        <taxon>Heterobranchia</taxon>
        <taxon>Euthyneura</taxon>
        <taxon>Panpulmonata</taxon>
        <taxon>Sacoglossa</taxon>
        <taxon>Placobranchoidea</taxon>
        <taxon>Plakobranchidae</taxon>
        <taxon>Elysia</taxon>
    </lineage>
</organism>
<name>A0AAE0YR11_9GAST</name>
<accession>A0AAE0YR11</accession>
<comment type="caution">
    <text evidence="2">The sequence shown here is derived from an EMBL/GenBank/DDBJ whole genome shotgun (WGS) entry which is preliminary data.</text>
</comment>
<protein>
    <submittedName>
        <fullName evidence="2">Uncharacterized protein</fullName>
    </submittedName>
</protein>
<feature type="region of interest" description="Disordered" evidence="1">
    <location>
        <begin position="1"/>
        <end position="46"/>
    </location>
</feature>
<dbReference type="Proteomes" id="UP001283361">
    <property type="component" value="Unassembled WGS sequence"/>
</dbReference>
<evidence type="ECO:0000256" key="1">
    <source>
        <dbReference type="SAM" id="MobiDB-lite"/>
    </source>
</evidence>
<feature type="compositionally biased region" description="Polar residues" evidence="1">
    <location>
        <begin position="19"/>
        <end position="33"/>
    </location>
</feature>
<dbReference type="EMBL" id="JAWDGP010005645">
    <property type="protein sequence ID" value="KAK3754713.1"/>
    <property type="molecule type" value="Genomic_DNA"/>
</dbReference>
<proteinExistence type="predicted"/>
<gene>
    <name evidence="2" type="ORF">RRG08_053183</name>
</gene>
<sequence>MNPYRHCVSPRSKRRQNDRVSNNKQHQNKTILNSGKFRAPSHPGRLRNERDVTLEASKLFSFTTARGPAISGQILVFHSHCLQYIPVSRQVRQVNEDSQLNRQPDGVS</sequence>
<evidence type="ECO:0000313" key="2">
    <source>
        <dbReference type="EMBL" id="KAK3754713.1"/>
    </source>
</evidence>
<dbReference type="AlphaFoldDB" id="A0AAE0YR11"/>
<reference evidence="2" key="1">
    <citation type="journal article" date="2023" name="G3 (Bethesda)">
        <title>A reference genome for the long-term kleptoplast-retaining sea slug Elysia crispata morphotype clarki.</title>
        <authorList>
            <person name="Eastman K.E."/>
            <person name="Pendleton A.L."/>
            <person name="Shaikh M.A."/>
            <person name="Suttiyut T."/>
            <person name="Ogas R."/>
            <person name="Tomko P."/>
            <person name="Gavelis G."/>
            <person name="Widhalm J.R."/>
            <person name="Wisecaver J.H."/>
        </authorList>
    </citation>
    <scope>NUCLEOTIDE SEQUENCE</scope>
    <source>
        <strain evidence="2">ECLA1</strain>
    </source>
</reference>